<feature type="compositionally biased region" description="Basic and acidic residues" evidence="7">
    <location>
        <begin position="90"/>
        <end position="102"/>
    </location>
</feature>
<evidence type="ECO:0000256" key="7">
    <source>
        <dbReference type="SAM" id="MobiDB-lite"/>
    </source>
</evidence>
<feature type="transmembrane region" description="Helical" evidence="8">
    <location>
        <begin position="370"/>
        <end position="391"/>
    </location>
</feature>
<keyword evidence="2" id="KW-1003">Cell membrane</keyword>
<evidence type="ECO:0000256" key="4">
    <source>
        <dbReference type="ARBA" id="ARBA00023170"/>
    </source>
</evidence>
<comment type="subcellular location">
    <subcellularLocation>
        <location evidence="1">Cell membrane</location>
        <topology evidence="1">Multi-pass membrane protein</topology>
    </subcellularLocation>
</comment>
<feature type="compositionally biased region" description="Polar residues" evidence="7">
    <location>
        <begin position="781"/>
        <end position="794"/>
    </location>
</feature>
<feature type="transmembrane region" description="Helical" evidence="8">
    <location>
        <begin position="253"/>
        <end position="275"/>
    </location>
</feature>
<dbReference type="EMBL" id="CAACVS010000304">
    <property type="protein sequence ID" value="VEU40764.1"/>
    <property type="molecule type" value="Genomic_DNA"/>
</dbReference>
<accession>A0A448ZFF4</accession>
<proteinExistence type="predicted"/>
<keyword evidence="8" id="KW-0812">Transmembrane</keyword>
<evidence type="ECO:0000256" key="1">
    <source>
        <dbReference type="ARBA" id="ARBA00004651"/>
    </source>
</evidence>
<feature type="region of interest" description="Disordered" evidence="7">
    <location>
        <begin position="1"/>
        <end position="31"/>
    </location>
</feature>
<dbReference type="Gene3D" id="1.20.1070.10">
    <property type="entry name" value="Rhodopsin 7-helix transmembrane proteins"/>
    <property type="match status" value="1"/>
</dbReference>
<feature type="transmembrane region" description="Helical" evidence="8">
    <location>
        <begin position="445"/>
        <end position="470"/>
    </location>
</feature>
<feature type="transmembrane region" description="Helical" evidence="8">
    <location>
        <begin position="397"/>
        <end position="424"/>
    </location>
</feature>
<evidence type="ECO:0000313" key="10">
    <source>
        <dbReference type="Proteomes" id="UP000291116"/>
    </source>
</evidence>
<evidence type="ECO:0000256" key="8">
    <source>
        <dbReference type="SAM" id="Phobius"/>
    </source>
</evidence>
<evidence type="ECO:0000256" key="5">
    <source>
        <dbReference type="ARBA" id="ARBA00023180"/>
    </source>
</evidence>
<feature type="compositionally biased region" description="Basic and acidic residues" evidence="7">
    <location>
        <begin position="567"/>
        <end position="580"/>
    </location>
</feature>
<keyword evidence="8" id="KW-0472">Membrane</keyword>
<evidence type="ECO:0000313" key="9">
    <source>
        <dbReference type="EMBL" id="VEU40764.1"/>
    </source>
</evidence>
<name>A0A448ZFF4_9STRA</name>
<dbReference type="Proteomes" id="UP000291116">
    <property type="component" value="Unassembled WGS sequence"/>
</dbReference>
<dbReference type="GO" id="GO:0005886">
    <property type="term" value="C:plasma membrane"/>
    <property type="evidence" value="ECO:0007669"/>
    <property type="project" value="UniProtKB-SubCell"/>
</dbReference>
<keyword evidence="5" id="KW-0325">Glycoprotein</keyword>
<keyword evidence="4" id="KW-0675">Receptor</keyword>
<protein>
    <recommendedName>
        <fullName evidence="11">G-protein coupled receptors family 1 profile domain-containing protein</fullName>
    </recommendedName>
</protein>
<sequence length="836" mass="95171">MYIERQNLRPNRKHRRTEGAKNNKSDDKLENNLRCKIGGGYERILFFAVDPKTAQLRLQFPAAHCDGEEDFRFPHYYYCNRNDSRYDAPDDTDLSFHSERQRHSQPLYSESPSHPLQKGGDSKSDSLCQFYTSRDRRRDRNEVLRGEEWRVQCCDLRQDENQFSLFWDESLRNRHRIERLSISTALEMTFSYHQRELYDSTKDAATTASYNVAAVSFEIVLAIVAAFLSLITILAVTLPLIKKKKRTRASTYNLYLAFLAVPDLLYNAFLAYLFLTYDRWIELPSSNIEETYASNNYYSSSTSSEVPQQGGQTPLYGLPLVDHGDDTALFLGCATASLYTNVVICYEILKLLRNSKHRKRSKAPTLRKACIQASATYSLGILVVLVGVFAGDSMSHTLIVIPIVYVFTVAIPISYMFWVTYRIWCEGLLSHTAGTGRRMRVLVRYFLRIVFIFICIWLPASILYILYWTPSMPQGLLHYLACVFFAIQVFVSFGFSLTKPDIRRNVVDLVVGFLCCCCLEFQKEMLPIGDAATGMTESGITEQICDTPKPIKEEPEEEDQNPDSETPEDHHVQQDSKSDSDSYSVYLSGESDDDDDDEITWSSFRNRPSFKRSWFIDHSVFSLMSSRNYAGSSFWRRRSTMSNLRQGRSDSPKSVNESGKKSSFFGSFCLSPSSKSNAVFDIEHVRKGSGGFVHHYHGDSDDDINDIEAHPNDNESNGNAPRLVVHSLEEISGKNEPLQMPTTETTGPLAPVLAHSNDNKINPEDETERKMLRPEEWPSVHHSSTNLSTRTDCSNENDRSIDGDNESIEIVFSGDGTSDDLDSVSSDLFDFRSLMD</sequence>
<gene>
    <name evidence="9" type="ORF">PSNMU_V1.4_AUG-EV-PASAV3_0076640</name>
</gene>
<feature type="region of interest" description="Disordered" evidence="7">
    <location>
        <begin position="697"/>
        <end position="720"/>
    </location>
</feature>
<dbReference type="PANTHER" id="PTHR24246:SF27">
    <property type="entry name" value="ADENOSINE RECEPTOR, ISOFORM A"/>
    <property type="match status" value="1"/>
</dbReference>
<feature type="region of interest" description="Disordered" evidence="7">
    <location>
        <begin position="551"/>
        <end position="598"/>
    </location>
</feature>
<feature type="region of interest" description="Disordered" evidence="7">
    <location>
        <begin position="748"/>
        <end position="825"/>
    </location>
</feature>
<feature type="transmembrane region" description="Helical" evidence="8">
    <location>
        <begin position="476"/>
        <end position="495"/>
    </location>
</feature>
<evidence type="ECO:0000256" key="2">
    <source>
        <dbReference type="ARBA" id="ARBA00022475"/>
    </source>
</evidence>
<feature type="compositionally biased region" description="Polar residues" evidence="7">
    <location>
        <begin position="104"/>
        <end position="114"/>
    </location>
</feature>
<keyword evidence="3" id="KW-0297">G-protein coupled receptor</keyword>
<organism evidence="9 10">
    <name type="scientific">Pseudo-nitzschia multistriata</name>
    <dbReference type="NCBI Taxonomy" id="183589"/>
    <lineage>
        <taxon>Eukaryota</taxon>
        <taxon>Sar</taxon>
        <taxon>Stramenopiles</taxon>
        <taxon>Ochrophyta</taxon>
        <taxon>Bacillariophyta</taxon>
        <taxon>Bacillariophyceae</taxon>
        <taxon>Bacillariophycidae</taxon>
        <taxon>Bacillariales</taxon>
        <taxon>Bacillariaceae</taxon>
        <taxon>Pseudo-nitzschia</taxon>
    </lineage>
</organism>
<keyword evidence="10" id="KW-1185">Reference proteome</keyword>
<feature type="compositionally biased region" description="Basic and acidic residues" evidence="7">
    <location>
        <begin position="757"/>
        <end position="779"/>
    </location>
</feature>
<feature type="compositionally biased region" description="Basic and acidic residues" evidence="7">
    <location>
        <begin position="17"/>
        <end position="31"/>
    </location>
</feature>
<dbReference type="AlphaFoldDB" id="A0A448ZFF4"/>
<evidence type="ECO:0008006" key="11">
    <source>
        <dbReference type="Google" id="ProtNLM"/>
    </source>
</evidence>
<feature type="region of interest" description="Disordered" evidence="7">
    <location>
        <begin position="90"/>
        <end position="125"/>
    </location>
</feature>
<evidence type="ECO:0000256" key="6">
    <source>
        <dbReference type="ARBA" id="ARBA00023224"/>
    </source>
</evidence>
<dbReference type="GO" id="GO:0004930">
    <property type="term" value="F:G protein-coupled receptor activity"/>
    <property type="evidence" value="ECO:0007669"/>
    <property type="project" value="UniProtKB-KW"/>
</dbReference>
<evidence type="ECO:0000256" key="3">
    <source>
        <dbReference type="ARBA" id="ARBA00023040"/>
    </source>
</evidence>
<dbReference type="CDD" id="cd00637">
    <property type="entry name" value="7tm_classA_rhodopsin-like"/>
    <property type="match status" value="1"/>
</dbReference>
<feature type="compositionally biased region" description="Acidic residues" evidence="7">
    <location>
        <begin position="554"/>
        <end position="566"/>
    </location>
</feature>
<keyword evidence="6" id="KW-0807">Transducer</keyword>
<dbReference type="PANTHER" id="PTHR24246">
    <property type="entry name" value="OLFACTORY RECEPTOR AND ADENOSINE RECEPTOR"/>
    <property type="match status" value="1"/>
</dbReference>
<feature type="transmembrane region" description="Helical" evidence="8">
    <location>
        <begin position="219"/>
        <end position="241"/>
    </location>
</feature>
<dbReference type="SUPFAM" id="SSF81321">
    <property type="entry name" value="Family A G protein-coupled receptor-like"/>
    <property type="match status" value="1"/>
</dbReference>
<feature type="transmembrane region" description="Helical" evidence="8">
    <location>
        <begin position="328"/>
        <end position="349"/>
    </location>
</feature>
<keyword evidence="8" id="KW-1133">Transmembrane helix</keyword>
<reference evidence="9 10" key="1">
    <citation type="submission" date="2019-01" db="EMBL/GenBank/DDBJ databases">
        <authorList>
            <person name="Ferrante I. M."/>
        </authorList>
    </citation>
    <scope>NUCLEOTIDE SEQUENCE [LARGE SCALE GENOMIC DNA]</scope>
    <source>
        <strain evidence="9 10">B856</strain>
    </source>
</reference>